<gene>
    <name evidence="2" type="ORF">AH67_02680</name>
</gene>
<dbReference type="HOGENOM" id="CLU_629569_0_0_11"/>
<dbReference type="KEGG" id="bpsp:AH67_02680"/>
<dbReference type="RefSeq" id="WP_065213999.1">
    <property type="nucleotide sequence ID" value="NZ_CP007457.1"/>
</dbReference>
<dbReference type="OrthoDB" id="9816081at2"/>
<dbReference type="InterPro" id="IPR029052">
    <property type="entry name" value="Metallo-depent_PP-like"/>
</dbReference>
<accession>A0A0A7I6U3</accession>
<reference evidence="2 3" key="1">
    <citation type="journal article" date="2015" name="Genome Announc.">
        <title>Bifidobacterium pseudolongum Strain PV8-2, Isolated from a Stool Sample of an Anemic Kenyan Infant.</title>
        <authorList>
            <person name="Vazquez-Gutierrez P."/>
            <person name="Lacroix C."/>
            <person name="Chassard C."/>
            <person name="Klumpp J."/>
            <person name="Stevens M.J."/>
            <person name="Jans C."/>
        </authorList>
    </citation>
    <scope>NUCLEOTIDE SEQUENCE [LARGE SCALE GENOMIC DNA]</scope>
    <source>
        <strain evidence="2 3">PV8-2</strain>
    </source>
</reference>
<keyword evidence="3" id="KW-1185">Reference proteome</keyword>
<dbReference type="STRING" id="1447715.AH67_02680"/>
<feature type="domain" description="Calcineurin-like phosphoesterase" evidence="1">
    <location>
        <begin position="19"/>
        <end position="318"/>
    </location>
</feature>
<name>A0A0A7I6U3_9BIFI</name>
<dbReference type="SUPFAM" id="SSF56300">
    <property type="entry name" value="Metallo-dependent phosphatases"/>
    <property type="match status" value="1"/>
</dbReference>
<dbReference type="GO" id="GO:0016788">
    <property type="term" value="F:hydrolase activity, acting on ester bonds"/>
    <property type="evidence" value="ECO:0007669"/>
    <property type="project" value="TreeGrafter"/>
</dbReference>
<dbReference type="AlphaFoldDB" id="A0A0A7I6U3"/>
<dbReference type="GO" id="GO:0005737">
    <property type="term" value="C:cytoplasm"/>
    <property type="evidence" value="ECO:0007669"/>
    <property type="project" value="TreeGrafter"/>
</dbReference>
<dbReference type="Proteomes" id="UP000030636">
    <property type="component" value="Chromosome"/>
</dbReference>
<dbReference type="Pfam" id="PF00149">
    <property type="entry name" value="Metallophos"/>
    <property type="match status" value="1"/>
</dbReference>
<protein>
    <submittedName>
        <fullName evidence="2">Serine/threonine protein phosphatase</fullName>
    </submittedName>
</protein>
<dbReference type="InterPro" id="IPR004843">
    <property type="entry name" value="Calcineurin-like_PHP"/>
</dbReference>
<evidence type="ECO:0000259" key="1">
    <source>
        <dbReference type="Pfam" id="PF00149"/>
    </source>
</evidence>
<dbReference type="PANTHER" id="PTHR32440">
    <property type="entry name" value="PHOSPHATASE DCR2-RELATED-RELATED"/>
    <property type="match status" value="1"/>
</dbReference>
<sequence>MTGSAGCDVRLRFRPDGTFRVLQLADVQDGPDVSRRAIMLIEAAVKRADPDLVVLTGDQIRGYDPAFERTYVNRRGDAPGAPLPPGVRTEAKMARVGKCVRGLLHRHNTGAASDPVEEEDTETKVMRCLSGFLGPIVSRGIPFAVTYGNHDFQCGVPLERQDELYRAFDGCLNPVDSLEPGTFGLTIDAHDGRQTAMGVMMVNSGDFAADGGYGSPSDDAVAWLGDVVKDVGAPSVVFQHIPPPEIYDCLVPVGRFTTNAIRGYRAHSGTCYVLDQEHSKPGSALREHPCCSEHNSGEVRAMKNAGGYFALFCGHDHTNSFITHHDGLDMGYTPTCGFTSYGPRGKDHALRVFEFHESDPASYTTELLDYGDLLGWVPPRALQHTFGDRALCDAGCIGDMLRKPSVRAALGVMGAVGAAAFGVVWHRLQDRPQSFPISEGAPGGGH</sequence>
<organism evidence="2 3">
    <name type="scientific">Bifidobacterium pseudolongum PV8-2</name>
    <dbReference type="NCBI Taxonomy" id="1447715"/>
    <lineage>
        <taxon>Bacteria</taxon>
        <taxon>Bacillati</taxon>
        <taxon>Actinomycetota</taxon>
        <taxon>Actinomycetes</taxon>
        <taxon>Bifidobacteriales</taxon>
        <taxon>Bifidobacteriaceae</taxon>
        <taxon>Bifidobacterium</taxon>
    </lineage>
</organism>
<proteinExistence type="predicted"/>
<evidence type="ECO:0000313" key="3">
    <source>
        <dbReference type="Proteomes" id="UP000030636"/>
    </source>
</evidence>
<dbReference type="CDD" id="cd07383">
    <property type="entry name" value="MPP_Dcr2"/>
    <property type="match status" value="1"/>
</dbReference>
<dbReference type="EMBL" id="CP007457">
    <property type="protein sequence ID" value="AIZ15967.1"/>
    <property type="molecule type" value="Genomic_DNA"/>
</dbReference>
<evidence type="ECO:0000313" key="2">
    <source>
        <dbReference type="EMBL" id="AIZ15967.1"/>
    </source>
</evidence>